<comment type="similarity">
    <text evidence="2">Belongs to the FldB/FldC dehydratase alpha/beta subunit family.</text>
</comment>
<evidence type="ECO:0000313" key="5">
    <source>
        <dbReference type="Proteomes" id="UP001207605"/>
    </source>
</evidence>
<keyword evidence="3" id="KW-0408">Iron</keyword>
<dbReference type="Gene3D" id="3.40.50.11890">
    <property type="match status" value="1"/>
</dbReference>
<evidence type="ECO:0000256" key="1">
    <source>
        <dbReference type="ARBA" id="ARBA00001966"/>
    </source>
</evidence>
<organism evidence="4 5">
    <name type="scientific">Dorea ammoniilytica</name>
    <dbReference type="NCBI Taxonomy" id="2981788"/>
    <lineage>
        <taxon>Bacteria</taxon>
        <taxon>Bacillati</taxon>
        <taxon>Bacillota</taxon>
        <taxon>Clostridia</taxon>
        <taxon>Lachnospirales</taxon>
        <taxon>Lachnospiraceae</taxon>
        <taxon>Dorea</taxon>
    </lineage>
</organism>
<reference evidence="4 5" key="1">
    <citation type="journal article" date="2021" name="ISME Commun">
        <title>Automated analysis of genomic sequences facilitates high-throughput and comprehensive description of bacteria.</title>
        <authorList>
            <person name="Hitch T.C.A."/>
        </authorList>
    </citation>
    <scope>NUCLEOTIDE SEQUENCE [LARGE SCALE GENOMIC DNA]</scope>
    <source>
        <strain evidence="4 5">Sanger_02</strain>
    </source>
</reference>
<proteinExistence type="inferred from homology"/>
<dbReference type="Pfam" id="PF06050">
    <property type="entry name" value="HGD-D"/>
    <property type="match status" value="1"/>
</dbReference>
<dbReference type="EMBL" id="JAOQJV010000008">
    <property type="protein sequence ID" value="MCU6700145.1"/>
    <property type="molecule type" value="Genomic_DNA"/>
</dbReference>
<accession>A0ABT2S6C5</accession>
<name>A0ABT2S6C5_9FIRM</name>
<dbReference type="PANTHER" id="PTHR30548">
    <property type="entry name" value="2-HYDROXYGLUTARYL-COA DEHYDRATASE, D-COMPONENT-RELATED"/>
    <property type="match status" value="1"/>
</dbReference>
<comment type="cofactor">
    <cofactor evidence="1">
        <name>[4Fe-4S] cluster</name>
        <dbReference type="ChEBI" id="CHEBI:49883"/>
    </cofactor>
</comment>
<evidence type="ECO:0000256" key="2">
    <source>
        <dbReference type="ARBA" id="ARBA00005806"/>
    </source>
</evidence>
<keyword evidence="3" id="KW-0479">Metal-binding</keyword>
<dbReference type="InterPro" id="IPR010327">
    <property type="entry name" value="FldB/FldC_alpha/beta"/>
</dbReference>
<gene>
    <name evidence="4" type="ORF">OCV65_07855</name>
</gene>
<evidence type="ECO:0000256" key="3">
    <source>
        <dbReference type="ARBA" id="ARBA00023014"/>
    </source>
</evidence>
<protein>
    <submittedName>
        <fullName evidence="4">2-hydroxyacyl-CoA dehydratase family protein</fullName>
    </submittedName>
</protein>
<dbReference type="PANTHER" id="PTHR30548:SF2">
    <property type="entry name" value="2-HYDROXYACYL-COA DEHYDRATASE,D-COMPONENT"/>
    <property type="match status" value="1"/>
</dbReference>
<sequence length="517" mass="59564">MGKKIGSERLGDLYQPGKKVRKRREWRGVKDTLYDYSRWMHNMGVLGKFMMNKNNVKAFFRYRWMVNYLAVPMMVDRHTAGLRGNHLRIAHTEYDLVVEDIAKLMQNMFQADKNIGKDEALSKKIVILDENEMSHLLCGFPNLIGLGREIPAVYVSVLLQQDAVCPYIDVAQEYGLSGDVCPMPEAEAGVSIADDFPIFGACAIQCNTTCDGSMMGNGIMARRLEGEHGIPCFQLAAPMRHTEDGVQEYAAQEIRNAIKFIEDCTGEKWDWDAYFECAKRFNAETRERLEWLDMSTTEYPQVIGANLALYTETVYMAIGGKVPAFLDADKKITKLAMDSYKKKEMIVPEYRHRAIIWGVQAQYYTDFLPWLQNCWGILPLVDMLSLVSTRMISEDDPEQAIYDMAHLYENMIMRNRTHGGYKVLLDDLWRFCEQFNADMVILWEHMSCKALDGMHGMFEEQARIHGIKLIWATHDLMDPRVVPRASLRQDVNRYMRSVLREEPLDPSLEEIDDGSSW</sequence>
<dbReference type="Proteomes" id="UP001207605">
    <property type="component" value="Unassembled WGS sequence"/>
</dbReference>
<comment type="caution">
    <text evidence="4">The sequence shown here is derived from an EMBL/GenBank/DDBJ whole genome shotgun (WGS) entry which is preliminary data.</text>
</comment>
<keyword evidence="3" id="KW-0411">Iron-sulfur</keyword>
<dbReference type="RefSeq" id="WP_262581595.1">
    <property type="nucleotide sequence ID" value="NZ_JAOQJV010000008.1"/>
</dbReference>
<keyword evidence="5" id="KW-1185">Reference proteome</keyword>
<evidence type="ECO:0000313" key="4">
    <source>
        <dbReference type="EMBL" id="MCU6700145.1"/>
    </source>
</evidence>